<accession>A0A0A9A0P7</accession>
<dbReference type="AlphaFoldDB" id="A0A0A9A0P7"/>
<name>A0A0A9A0P7_ARUDO</name>
<reference evidence="1" key="2">
    <citation type="journal article" date="2015" name="Data Brief">
        <title>Shoot transcriptome of the giant reed, Arundo donax.</title>
        <authorList>
            <person name="Barrero R.A."/>
            <person name="Guerrero F.D."/>
            <person name="Moolhuijzen P."/>
            <person name="Goolsby J.A."/>
            <person name="Tidwell J."/>
            <person name="Bellgard S.E."/>
            <person name="Bellgard M.I."/>
        </authorList>
    </citation>
    <scope>NUCLEOTIDE SEQUENCE</scope>
    <source>
        <tissue evidence="1">Shoot tissue taken approximately 20 cm above the soil surface</tissue>
    </source>
</reference>
<protein>
    <submittedName>
        <fullName evidence="1">Uncharacterized protein</fullName>
    </submittedName>
</protein>
<evidence type="ECO:0000313" key="1">
    <source>
        <dbReference type="EMBL" id="JAD44646.1"/>
    </source>
</evidence>
<dbReference type="EMBL" id="GBRH01253249">
    <property type="protein sequence ID" value="JAD44646.1"/>
    <property type="molecule type" value="Transcribed_RNA"/>
</dbReference>
<organism evidence="1">
    <name type="scientific">Arundo donax</name>
    <name type="common">Giant reed</name>
    <name type="synonym">Donax arundinaceus</name>
    <dbReference type="NCBI Taxonomy" id="35708"/>
    <lineage>
        <taxon>Eukaryota</taxon>
        <taxon>Viridiplantae</taxon>
        <taxon>Streptophyta</taxon>
        <taxon>Embryophyta</taxon>
        <taxon>Tracheophyta</taxon>
        <taxon>Spermatophyta</taxon>
        <taxon>Magnoliopsida</taxon>
        <taxon>Liliopsida</taxon>
        <taxon>Poales</taxon>
        <taxon>Poaceae</taxon>
        <taxon>PACMAD clade</taxon>
        <taxon>Arundinoideae</taxon>
        <taxon>Arundineae</taxon>
        <taxon>Arundo</taxon>
    </lineage>
</organism>
<reference evidence="1" key="1">
    <citation type="submission" date="2014-09" db="EMBL/GenBank/DDBJ databases">
        <authorList>
            <person name="Magalhaes I.L.F."/>
            <person name="Oliveira U."/>
            <person name="Santos F.R."/>
            <person name="Vidigal T.H.D.A."/>
            <person name="Brescovit A.D."/>
            <person name="Santos A.J."/>
        </authorList>
    </citation>
    <scope>NUCLEOTIDE SEQUENCE</scope>
    <source>
        <tissue evidence="1">Shoot tissue taken approximately 20 cm above the soil surface</tissue>
    </source>
</reference>
<proteinExistence type="predicted"/>
<sequence length="53" mass="6341">MAHFMIFSAFDPFLTSASLITSLDSRYSRSFRFPSQFRLHDFVAQINMWQLMF</sequence>